<dbReference type="InterPro" id="IPR013783">
    <property type="entry name" value="Ig-like_fold"/>
</dbReference>
<keyword evidence="1" id="KW-0677">Repeat</keyword>
<feature type="domain" description="Ig-like" evidence="6">
    <location>
        <begin position="444"/>
        <end position="535"/>
    </location>
</feature>
<evidence type="ECO:0000256" key="3">
    <source>
        <dbReference type="ARBA" id="ARBA00023319"/>
    </source>
</evidence>
<dbReference type="FunFam" id="2.60.40.10:FF:000323">
    <property type="entry name" value="Immunoglobulin superfamily member 9B"/>
    <property type="match status" value="1"/>
</dbReference>
<dbReference type="Pfam" id="PF00041">
    <property type="entry name" value="fn3"/>
    <property type="match status" value="1"/>
</dbReference>
<gene>
    <name evidence="8" type="ORF">D9C73_019017</name>
</gene>
<dbReference type="InterPro" id="IPR003599">
    <property type="entry name" value="Ig_sub"/>
</dbReference>
<dbReference type="PROSITE" id="PS50835">
    <property type="entry name" value="IG_LIKE"/>
    <property type="match status" value="4"/>
</dbReference>
<evidence type="ECO:0000256" key="4">
    <source>
        <dbReference type="SAM" id="Coils"/>
    </source>
</evidence>
<feature type="coiled-coil region" evidence="4">
    <location>
        <begin position="1050"/>
        <end position="1077"/>
    </location>
</feature>
<dbReference type="SMART" id="SM00408">
    <property type="entry name" value="IGc2"/>
    <property type="match status" value="4"/>
</dbReference>
<dbReference type="GO" id="GO:0098609">
    <property type="term" value="P:cell-cell adhesion"/>
    <property type="evidence" value="ECO:0007669"/>
    <property type="project" value="TreeGrafter"/>
</dbReference>
<dbReference type="SUPFAM" id="SSF48726">
    <property type="entry name" value="Immunoglobulin"/>
    <property type="match status" value="5"/>
</dbReference>
<dbReference type="STRING" id="240159.A0A4U5VBK2"/>
<protein>
    <submittedName>
        <fullName evidence="8">Protein turtle-like protein A</fullName>
    </submittedName>
</protein>
<feature type="domain" description="Ig-like" evidence="6">
    <location>
        <begin position="540"/>
        <end position="624"/>
    </location>
</feature>
<dbReference type="SMART" id="SM00060">
    <property type="entry name" value="FN3"/>
    <property type="match status" value="1"/>
</dbReference>
<dbReference type="PROSITE" id="PS50853">
    <property type="entry name" value="FN3"/>
    <property type="match status" value="1"/>
</dbReference>
<accession>A0A4U5VBK2</accession>
<feature type="domain" description="Fibronectin type-III" evidence="7">
    <location>
        <begin position="629"/>
        <end position="729"/>
    </location>
</feature>
<feature type="region of interest" description="Disordered" evidence="5">
    <location>
        <begin position="1565"/>
        <end position="1585"/>
    </location>
</feature>
<dbReference type="InterPro" id="IPR003598">
    <property type="entry name" value="Ig_sub2"/>
</dbReference>
<evidence type="ECO:0000256" key="5">
    <source>
        <dbReference type="SAM" id="MobiDB-lite"/>
    </source>
</evidence>
<feature type="compositionally biased region" description="Polar residues" evidence="5">
    <location>
        <begin position="1212"/>
        <end position="1259"/>
    </location>
</feature>
<organism evidence="8 9">
    <name type="scientific">Collichthys lucidus</name>
    <name type="common">Big head croaker</name>
    <name type="synonym">Sciaena lucida</name>
    <dbReference type="NCBI Taxonomy" id="240159"/>
    <lineage>
        <taxon>Eukaryota</taxon>
        <taxon>Metazoa</taxon>
        <taxon>Chordata</taxon>
        <taxon>Craniata</taxon>
        <taxon>Vertebrata</taxon>
        <taxon>Euteleostomi</taxon>
        <taxon>Actinopterygii</taxon>
        <taxon>Neopterygii</taxon>
        <taxon>Teleostei</taxon>
        <taxon>Neoteleostei</taxon>
        <taxon>Acanthomorphata</taxon>
        <taxon>Eupercaria</taxon>
        <taxon>Sciaenidae</taxon>
        <taxon>Collichthys</taxon>
    </lineage>
</organism>
<proteinExistence type="predicted"/>
<dbReference type="Gene3D" id="2.60.40.10">
    <property type="entry name" value="Immunoglobulins"/>
    <property type="match status" value="7"/>
</dbReference>
<feature type="domain" description="Ig-like" evidence="6">
    <location>
        <begin position="262"/>
        <end position="344"/>
    </location>
</feature>
<reference evidence="8 9" key="1">
    <citation type="submission" date="2019-01" db="EMBL/GenBank/DDBJ databases">
        <title>Genome Assembly of Collichthys lucidus.</title>
        <authorList>
            <person name="Cai M."/>
            <person name="Xiao S."/>
        </authorList>
    </citation>
    <scope>NUCLEOTIDE SEQUENCE [LARGE SCALE GENOMIC DNA]</scope>
    <source>
        <strain evidence="8">JT15FE1705JMU</strain>
        <tissue evidence="8">Muscle</tissue>
    </source>
</reference>
<evidence type="ECO:0000313" key="8">
    <source>
        <dbReference type="EMBL" id="TKS84215.1"/>
    </source>
</evidence>
<dbReference type="Proteomes" id="UP000298787">
    <property type="component" value="Chromosome 16"/>
</dbReference>
<feature type="region of interest" description="Disordered" evidence="5">
    <location>
        <begin position="1307"/>
        <end position="1386"/>
    </location>
</feature>
<keyword evidence="3" id="KW-0393">Immunoglobulin domain</keyword>
<dbReference type="EMBL" id="CM014093">
    <property type="protein sequence ID" value="TKS84215.1"/>
    <property type="molecule type" value="Genomic_DNA"/>
</dbReference>
<name>A0A4U5VBK2_COLLU</name>
<evidence type="ECO:0000259" key="6">
    <source>
        <dbReference type="PROSITE" id="PS50835"/>
    </source>
</evidence>
<dbReference type="InterPro" id="IPR036116">
    <property type="entry name" value="FN3_sf"/>
</dbReference>
<dbReference type="PANTHER" id="PTHR44170">
    <property type="entry name" value="PROTEIN SIDEKICK"/>
    <property type="match status" value="1"/>
</dbReference>
<keyword evidence="4" id="KW-0175">Coiled coil</keyword>
<feature type="region of interest" description="Disordered" evidence="5">
    <location>
        <begin position="1151"/>
        <end position="1262"/>
    </location>
</feature>
<dbReference type="SMART" id="SM00409">
    <property type="entry name" value="IG"/>
    <property type="match status" value="5"/>
</dbReference>
<keyword evidence="2" id="KW-1015">Disulfide bond</keyword>
<dbReference type="Pfam" id="PF13927">
    <property type="entry name" value="Ig_3"/>
    <property type="match status" value="3"/>
</dbReference>
<feature type="compositionally biased region" description="Polar residues" evidence="5">
    <location>
        <begin position="1328"/>
        <end position="1340"/>
    </location>
</feature>
<dbReference type="InterPro" id="IPR003961">
    <property type="entry name" value="FN3_dom"/>
</dbReference>
<dbReference type="InterPro" id="IPR007110">
    <property type="entry name" value="Ig-like_dom"/>
</dbReference>
<evidence type="ECO:0000256" key="1">
    <source>
        <dbReference type="ARBA" id="ARBA00022737"/>
    </source>
</evidence>
<evidence type="ECO:0000256" key="2">
    <source>
        <dbReference type="ARBA" id="ARBA00023157"/>
    </source>
</evidence>
<dbReference type="FunFam" id="2.60.40.10:FF:000032">
    <property type="entry name" value="palladin isoform X1"/>
    <property type="match status" value="1"/>
</dbReference>
<sequence>MITAAAVGYSRLNANEQHFSATSDDWQTVPRLTTEGAGPEVRGKVGGVVELECNFPASDPAAVSSASLHVVEWVRQGLDIPILIKFGSYAPRVHPQYEVRLQYPDSNCCLAVSDSFRLRRVIHSAEAQFPPPSLPLYTTLKGSNLNFSDCRSPSPSILSVFHCDTAGDCPSQTCSRHVLMTKPSLKMSTQFYDTALRCGQHADRRAAPRSRRVSLVRITALRLEGLHLDDQGSYECRILLLNEPTDELQNGTWTLLSVAAPPTFTKAPPPVVEALVGSHLSLACVANGNPTPTITWLKDGSAIQGINYQEGSLSLRAVSMQSGGQYTCHASNSEGNVTRVTKVKIKGPPVIVIPPKSTSLNMSKDASLTCQAVADPPNMTYVWQKNGENVYHVESMKSRVKIVVDGTLLVSSLIPEDSGTYTCMPTNGLLTPPTASANLTVMHPAQALKMPQQTYLPTGMDGVITCPVAAQPPLLYVDWTKDGEPLDLSLYPGWTLTPEGSLFMATVNDDTAGVYMCTPYNSYGSMGSSGPTTVILQDPPSFSVTPEKQYKQEAGSTLIIPCQGNEDPTIKVTWSKVDLARRASHSTEPNGSLLLQPLTKEHQGTWECCVTNRVASVKTSTEVFVLGTSPHAATSLSVSPGVKEANISWEAGFDGGSAQTFSVWVKKISASDNDGKRDWFSVSVPPSSGTTLQVAGLSPATDYQFSILSINKMGTGPFSEISTTRTLAHGDCHFSPTEITKCCQQQQISSVAKVKVDSLSKLPKAYLADRLKVFLIPSASDPPPTISKLNPPASLSANQGSAGVVLQWSLSEAQLPPITGFVLQARTEQGEWFTLDEDISANMSEIVVPGLRKTECSSFSTENHQRRKHILSNYSRGRLTRTTSSPISPPIELISRGPDGRFLIPPYDNDTLSLHSKKSIRYDQPAKIRRSLSLHSEREDRKEAFVLSVDLPPCKPAEDNSRRQICDMAQRLPHRSPYILDQKASYDGFPDFSSMCSNSSLATIPNQKRETLTFPVLPHIRSSLGQPSTTASALVLQMEHERERGNLSHCLKLAQEREEIERELRKYTLERSSMREMRRDHSGLEGREASGGELLWEYKSSTLPHRYPQGKKESFDLSPSPFSLSSVHWEDRPFVSPFTLIPAGTCVSASSPASPSCFKSGNHHPAPSFTKQTPLQPEEAGSFSKDRLTPPHLPSKHQRHERVEAAPEGYDNSPQSTLLEMQTNDSCSEARRQNNLSHGSLSTLSLRSNKYPERSNSALDSAPVSSKVEVVFSNPTDENVCVEMSVDEPELEVCVMRPTKPMLHHRIASHVQRGHSLTRSGRYEDTSRGSASFNCRSPSSVDDIIRVPDSSQPPQPELWRAVSQGSKTWDSKRRSQSLDSRRRKESHFLPPDAWIDSLSQENCSVASSRRPESLFWEPQKTSLPRKISKSPANSPPATKAASRSPPAVDPLSLRSSPERPISNPCHYEPRRAAPIFHNTAKWPNAYQEAMKEAVGSLEAMKEASRCLPPGDNDQDVLEVETGCYEGVPESGGSYSSYASSGRGSMEPANGRLSVCHLSPIFTNSPETVEESTEDSHQMEPSQRRKVSVDENYEWDAVDFCSQPGDHDGLPPSLNLPKPARCCSLPSMQCSTKALKNRAQLSLLPGHRSSCSTEPEPDTVLF</sequence>
<evidence type="ECO:0000259" key="7">
    <source>
        <dbReference type="PROSITE" id="PS50853"/>
    </source>
</evidence>
<dbReference type="PANTHER" id="PTHR44170:SF48">
    <property type="entry name" value="PROTEIN TURTLE HOMOLOG A"/>
    <property type="match status" value="1"/>
</dbReference>
<dbReference type="CDD" id="cd00063">
    <property type="entry name" value="FN3"/>
    <property type="match status" value="1"/>
</dbReference>
<dbReference type="SUPFAM" id="SSF49265">
    <property type="entry name" value="Fibronectin type III"/>
    <property type="match status" value="1"/>
</dbReference>
<feature type="domain" description="Ig-like" evidence="6">
    <location>
        <begin position="348"/>
        <end position="440"/>
    </location>
</feature>
<dbReference type="InterPro" id="IPR036179">
    <property type="entry name" value="Ig-like_dom_sf"/>
</dbReference>
<keyword evidence="9" id="KW-1185">Reference proteome</keyword>
<dbReference type="CDD" id="cd00096">
    <property type="entry name" value="Ig"/>
    <property type="match status" value="2"/>
</dbReference>
<evidence type="ECO:0000313" key="9">
    <source>
        <dbReference type="Proteomes" id="UP000298787"/>
    </source>
</evidence>
<feature type="region of interest" description="Disordered" evidence="5">
    <location>
        <begin position="1408"/>
        <end position="1464"/>
    </location>
</feature>